<accession>A0A6A5R7B2</accession>
<gene>
    <name evidence="1" type="ORF">M421DRAFT_404427</name>
</gene>
<protein>
    <submittedName>
        <fullName evidence="1">Uncharacterized protein</fullName>
    </submittedName>
</protein>
<dbReference type="RefSeq" id="XP_033444308.1">
    <property type="nucleotide sequence ID" value="XM_033590275.1"/>
</dbReference>
<organism evidence="1 2">
    <name type="scientific">Didymella exigua CBS 183.55</name>
    <dbReference type="NCBI Taxonomy" id="1150837"/>
    <lineage>
        <taxon>Eukaryota</taxon>
        <taxon>Fungi</taxon>
        <taxon>Dikarya</taxon>
        <taxon>Ascomycota</taxon>
        <taxon>Pezizomycotina</taxon>
        <taxon>Dothideomycetes</taxon>
        <taxon>Pleosporomycetidae</taxon>
        <taxon>Pleosporales</taxon>
        <taxon>Pleosporineae</taxon>
        <taxon>Didymellaceae</taxon>
        <taxon>Didymella</taxon>
    </lineage>
</organism>
<evidence type="ECO:0000313" key="2">
    <source>
        <dbReference type="Proteomes" id="UP000800082"/>
    </source>
</evidence>
<proteinExistence type="predicted"/>
<dbReference type="AlphaFoldDB" id="A0A6A5R7B2"/>
<reference evidence="1" key="1">
    <citation type="journal article" date="2020" name="Stud. Mycol.">
        <title>101 Dothideomycetes genomes: a test case for predicting lifestyles and emergence of pathogens.</title>
        <authorList>
            <person name="Haridas S."/>
            <person name="Albert R."/>
            <person name="Binder M."/>
            <person name="Bloem J."/>
            <person name="Labutti K."/>
            <person name="Salamov A."/>
            <person name="Andreopoulos B."/>
            <person name="Baker S."/>
            <person name="Barry K."/>
            <person name="Bills G."/>
            <person name="Bluhm B."/>
            <person name="Cannon C."/>
            <person name="Castanera R."/>
            <person name="Culley D."/>
            <person name="Daum C."/>
            <person name="Ezra D."/>
            <person name="Gonzalez J."/>
            <person name="Henrissat B."/>
            <person name="Kuo A."/>
            <person name="Liang C."/>
            <person name="Lipzen A."/>
            <person name="Lutzoni F."/>
            <person name="Magnuson J."/>
            <person name="Mondo S."/>
            <person name="Nolan M."/>
            <person name="Ohm R."/>
            <person name="Pangilinan J."/>
            <person name="Park H.-J."/>
            <person name="Ramirez L."/>
            <person name="Alfaro M."/>
            <person name="Sun H."/>
            <person name="Tritt A."/>
            <person name="Yoshinaga Y."/>
            <person name="Zwiers L.-H."/>
            <person name="Turgeon B."/>
            <person name="Goodwin S."/>
            <person name="Spatafora J."/>
            <person name="Crous P."/>
            <person name="Grigoriev I."/>
        </authorList>
    </citation>
    <scope>NUCLEOTIDE SEQUENCE</scope>
    <source>
        <strain evidence="1">CBS 183.55</strain>
    </source>
</reference>
<dbReference type="GeneID" id="54347936"/>
<sequence>MLRLYGARAPAWKLQDQSTVGKTDNIHGPSRPSISLTDMEEVVMMVRVPVEMLKPRAYLSPTHGLPHLTQISALVSAPHQLSARGAGALHHAIGKDKVSRNYGSDINCELSPHARQPIVVGAWGLQLEENVVAIAMTAMAGKTFATVNAERLRAGGM</sequence>
<evidence type="ECO:0000313" key="1">
    <source>
        <dbReference type="EMBL" id="KAF1924055.1"/>
    </source>
</evidence>
<keyword evidence="2" id="KW-1185">Reference proteome</keyword>
<dbReference type="Proteomes" id="UP000800082">
    <property type="component" value="Unassembled WGS sequence"/>
</dbReference>
<name>A0A6A5R7B2_9PLEO</name>
<dbReference type="EMBL" id="ML978998">
    <property type="protein sequence ID" value="KAF1924055.1"/>
    <property type="molecule type" value="Genomic_DNA"/>
</dbReference>